<dbReference type="AlphaFoldDB" id="A0A4P9UT48"/>
<dbReference type="Pfam" id="PF07811">
    <property type="entry name" value="TadE"/>
    <property type="match status" value="1"/>
</dbReference>
<keyword evidence="1" id="KW-1133">Transmembrane helix</keyword>
<dbReference type="RefSeq" id="WP_017842615.1">
    <property type="nucleotide sequence ID" value="NZ_CP035467.1"/>
</dbReference>
<dbReference type="InterPro" id="IPR012495">
    <property type="entry name" value="TadE-like_dom"/>
</dbReference>
<proteinExistence type="predicted"/>
<dbReference type="KEGG" id="mbur:EQU24_16030"/>
<name>A0A4P9UT48_METBY</name>
<accession>A0A4P9UT48</accession>
<organism evidence="3 4">
    <name type="scientific">Methylotuvimicrobium buryatense</name>
    <name type="common">Methylomicrobium buryatense</name>
    <dbReference type="NCBI Taxonomy" id="95641"/>
    <lineage>
        <taxon>Bacteria</taxon>
        <taxon>Pseudomonadati</taxon>
        <taxon>Pseudomonadota</taxon>
        <taxon>Gammaproteobacteria</taxon>
        <taxon>Methylococcales</taxon>
        <taxon>Methylococcaceae</taxon>
        <taxon>Methylotuvimicrobium</taxon>
    </lineage>
</organism>
<keyword evidence="1" id="KW-0812">Transmembrane</keyword>
<evidence type="ECO:0000313" key="3">
    <source>
        <dbReference type="EMBL" id="QCW83581.1"/>
    </source>
</evidence>
<sequence>MRQVASPIGDTNIKPPSGRLRGQRGAAAIEAALLFVIFFTLFYAIVSYSIPMMMMQVFNHAASAGARAGVAVERSYFDDEENAEAAYLTGVEARVRDVVEAFLDDTLLPSARANADVNLTWDNDILIVTVRYAGYRANPLVPILRFPVIGDVPRVPDDLIGRAAVQVF</sequence>
<keyword evidence="1" id="KW-0472">Membrane</keyword>
<reference evidence="4" key="1">
    <citation type="journal article" date="2019" name="J. Bacteriol.">
        <title>A Mutagenic Screen Identifies a TonB-Dependent Receptor Required for the Lanthanide Metal Switch in the Type I Methanotroph 'Methylotuvimicrobium buryatense' 5GB1C.</title>
        <authorList>
            <person name="Groom J.D."/>
            <person name="Ford S.M."/>
            <person name="Pesesky M.W."/>
            <person name="Lidstrom M.E."/>
        </authorList>
    </citation>
    <scope>NUCLEOTIDE SEQUENCE [LARGE SCALE GENOMIC DNA]</scope>
    <source>
        <strain evidence="4">5GB1C</strain>
    </source>
</reference>
<keyword evidence="4" id="KW-1185">Reference proteome</keyword>
<evidence type="ECO:0000256" key="1">
    <source>
        <dbReference type="SAM" id="Phobius"/>
    </source>
</evidence>
<feature type="domain" description="TadE-like" evidence="2">
    <location>
        <begin position="25"/>
        <end position="67"/>
    </location>
</feature>
<dbReference type="EMBL" id="CP035467">
    <property type="protein sequence ID" value="QCW83581.1"/>
    <property type="molecule type" value="Genomic_DNA"/>
</dbReference>
<protein>
    <submittedName>
        <fullName evidence="3">Pilus assembly protein</fullName>
    </submittedName>
</protein>
<evidence type="ECO:0000313" key="4">
    <source>
        <dbReference type="Proteomes" id="UP000305881"/>
    </source>
</evidence>
<feature type="transmembrane region" description="Helical" evidence="1">
    <location>
        <begin position="25"/>
        <end position="46"/>
    </location>
</feature>
<dbReference type="OrthoDB" id="5574209at2"/>
<dbReference type="Proteomes" id="UP000305881">
    <property type="component" value="Chromosome"/>
</dbReference>
<dbReference type="STRING" id="675511.GCA_000341735_04246"/>
<evidence type="ECO:0000259" key="2">
    <source>
        <dbReference type="Pfam" id="PF07811"/>
    </source>
</evidence>
<gene>
    <name evidence="3" type="ORF">EQU24_16030</name>
</gene>